<accession>A0ABU9VY36</accession>
<feature type="binding site" evidence="8">
    <location>
        <position position="193"/>
    </location>
    <ligand>
        <name>ATP</name>
        <dbReference type="ChEBI" id="CHEBI:30616"/>
    </ligand>
</feature>
<feature type="binding site" evidence="8">
    <location>
        <position position="147"/>
    </location>
    <ligand>
        <name>Mg(2+)</name>
        <dbReference type="ChEBI" id="CHEBI:18420"/>
    </ligand>
</feature>
<evidence type="ECO:0000259" key="11">
    <source>
        <dbReference type="Pfam" id="PF02540"/>
    </source>
</evidence>
<dbReference type="Gene3D" id="3.40.50.620">
    <property type="entry name" value="HUPs"/>
    <property type="match status" value="1"/>
</dbReference>
<feature type="binding site" description="in other chain" evidence="8">
    <location>
        <position position="122"/>
    </location>
    <ligand>
        <name>deamido-NAD(+)</name>
        <dbReference type="ChEBI" id="CHEBI:58437"/>
        <note>ligand shared between two neighboring subunits</note>
    </ligand>
</feature>
<dbReference type="RefSeq" id="WP_343187371.1">
    <property type="nucleotide sequence ID" value="NZ_JBCITM010000027.1"/>
</dbReference>
<evidence type="ECO:0000256" key="8">
    <source>
        <dbReference type="HAMAP-Rule" id="MF_00193"/>
    </source>
</evidence>
<dbReference type="HAMAP" id="MF_00193">
    <property type="entry name" value="NadE_ammonia_dep"/>
    <property type="match status" value="1"/>
</dbReference>
<gene>
    <name evidence="8 12" type="primary">nadE</name>
    <name evidence="12" type="ORF">AAIG11_16455</name>
</gene>
<evidence type="ECO:0000313" key="13">
    <source>
        <dbReference type="Proteomes" id="UP001407405"/>
    </source>
</evidence>
<evidence type="ECO:0000256" key="5">
    <source>
        <dbReference type="ARBA" id="ARBA00022840"/>
    </source>
</evidence>
<protein>
    <recommendedName>
        <fullName evidence="8 10">NH(3)-dependent NAD(+) synthetase</fullName>
        <ecNumber evidence="8 10">6.3.1.5</ecNumber>
    </recommendedName>
</protein>
<dbReference type="InterPro" id="IPR014729">
    <property type="entry name" value="Rossmann-like_a/b/a_fold"/>
</dbReference>
<feature type="binding site" evidence="8">
    <location>
        <begin position="31"/>
        <end position="38"/>
    </location>
    <ligand>
        <name>ATP</name>
        <dbReference type="ChEBI" id="CHEBI:30616"/>
    </ligand>
</feature>
<dbReference type="PANTHER" id="PTHR23090">
    <property type="entry name" value="NH 3 /GLUTAMINE-DEPENDENT NAD + SYNTHETASE"/>
    <property type="match status" value="1"/>
</dbReference>
<dbReference type="Proteomes" id="UP001407405">
    <property type="component" value="Unassembled WGS sequence"/>
</dbReference>
<evidence type="ECO:0000256" key="9">
    <source>
        <dbReference type="RuleBase" id="RU003811"/>
    </source>
</evidence>
<dbReference type="InterPro" id="IPR022310">
    <property type="entry name" value="NAD/GMP_synthase"/>
</dbReference>
<feature type="binding site" evidence="8">
    <location>
        <position position="37"/>
    </location>
    <ligand>
        <name>Mg(2+)</name>
        <dbReference type="ChEBI" id="CHEBI:18420"/>
    </ligand>
</feature>
<dbReference type="InterPro" id="IPR022926">
    <property type="entry name" value="NH(3)-dep_NAD(+)_synth"/>
</dbReference>
<feature type="domain" description="NAD/GMP synthase" evidence="11">
    <location>
        <begin position="9"/>
        <end position="244"/>
    </location>
</feature>
<keyword evidence="4 8" id="KW-0547">Nucleotide-binding</keyword>
<name>A0ABU9VY36_9CLOT</name>
<comment type="subunit">
    <text evidence="8">Homodimer.</text>
</comment>
<feature type="binding site" evidence="8">
    <location>
        <position position="171"/>
    </location>
    <ligand>
        <name>ATP</name>
        <dbReference type="ChEBI" id="CHEBI:30616"/>
    </ligand>
</feature>
<evidence type="ECO:0000256" key="2">
    <source>
        <dbReference type="ARBA" id="ARBA00022598"/>
    </source>
</evidence>
<evidence type="ECO:0000256" key="10">
    <source>
        <dbReference type="RuleBase" id="RU003812"/>
    </source>
</evidence>
<evidence type="ECO:0000256" key="3">
    <source>
        <dbReference type="ARBA" id="ARBA00022723"/>
    </source>
</evidence>
<dbReference type="EMBL" id="JBCITM010000027">
    <property type="protein sequence ID" value="MEN1762082.1"/>
    <property type="molecule type" value="Genomic_DNA"/>
</dbReference>
<comment type="catalytic activity">
    <reaction evidence="8 10">
        <text>deamido-NAD(+) + NH4(+) + ATP = AMP + diphosphate + NAD(+) + H(+)</text>
        <dbReference type="Rhea" id="RHEA:21188"/>
        <dbReference type="ChEBI" id="CHEBI:15378"/>
        <dbReference type="ChEBI" id="CHEBI:28938"/>
        <dbReference type="ChEBI" id="CHEBI:30616"/>
        <dbReference type="ChEBI" id="CHEBI:33019"/>
        <dbReference type="ChEBI" id="CHEBI:57540"/>
        <dbReference type="ChEBI" id="CHEBI:58437"/>
        <dbReference type="ChEBI" id="CHEBI:456215"/>
        <dbReference type="EC" id="6.3.1.5"/>
    </reaction>
</comment>
<comment type="function">
    <text evidence="8">Catalyzes the ATP-dependent amidation of deamido-NAD to form NAD. Uses ammonia as a nitrogen source.</text>
</comment>
<dbReference type="CDD" id="cd00553">
    <property type="entry name" value="NAD_synthase"/>
    <property type="match status" value="1"/>
</dbReference>
<keyword evidence="7 8" id="KW-0520">NAD</keyword>
<reference evidence="12 13" key="1">
    <citation type="submission" date="2024-04" db="EMBL/GenBank/DDBJ databases">
        <title>Genome sequencing and metabolic network reconstruction of aminoacids and betaine degradation by Anoxynatronum sibiricum.</title>
        <authorList>
            <person name="Detkova E.N."/>
            <person name="Boltjanskaja Y.V."/>
            <person name="Mardanov A.V."/>
            <person name="Kevbrin V."/>
        </authorList>
    </citation>
    <scope>NUCLEOTIDE SEQUENCE [LARGE SCALE GENOMIC DNA]</scope>
    <source>
        <strain evidence="12 13">Z-7981</strain>
    </source>
</reference>
<dbReference type="SUPFAM" id="SSF52402">
    <property type="entry name" value="Adenine nucleotide alpha hydrolases-like"/>
    <property type="match status" value="1"/>
</dbReference>
<dbReference type="EC" id="6.3.1.5" evidence="8 10"/>
<sequence>MDQFNDIRIAKTIEWLKDQVNGAGAKGLVVGISGGIDSAVVANLIKRAHPNNSIGLILPISSQQKDVVDGTAVAEAASLQYQIIDFSEIHRTMINKVTHVLQETGPITTHFLKISDANLRARLRMSTIYAVANAMNYLVVGTDNAAEVYTGYFTKYGDGGVDLLPIAGLLKSEVYHWAEELGVPKQIIERAPSAGLWEGQTDEDEMGVTYEMIDQFLAGKVIPEKEKMIIQSMHDKTRHKRQMPPIPEW</sequence>
<feature type="binding site" evidence="8">
    <location>
        <position position="142"/>
    </location>
    <ligand>
        <name>ATP</name>
        <dbReference type="ChEBI" id="CHEBI:30616"/>
    </ligand>
</feature>
<organism evidence="12 13">
    <name type="scientific">Anoxynatronum sibiricum</name>
    <dbReference type="NCBI Taxonomy" id="210623"/>
    <lineage>
        <taxon>Bacteria</taxon>
        <taxon>Bacillati</taxon>
        <taxon>Bacillota</taxon>
        <taxon>Clostridia</taxon>
        <taxon>Eubacteriales</taxon>
        <taxon>Clostridiaceae</taxon>
        <taxon>Anoxynatronum</taxon>
    </lineage>
</organism>
<feature type="binding site" description="in other chain" evidence="8">
    <location>
        <begin position="239"/>
        <end position="240"/>
    </location>
    <ligand>
        <name>deamido-NAD(+)</name>
        <dbReference type="ChEBI" id="CHEBI:58437"/>
        <note>ligand shared between two neighboring subunits</note>
    </ligand>
</feature>
<dbReference type="Pfam" id="PF02540">
    <property type="entry name" value="NAD_synthase"/>
    <property type="match status" value="1"/>
</dbReference>
<comment type="similarity">
    <text evidence="1 8 9">Belongs to the NAD synthetase family.</text>
</comment>
<keyword evidence="13" id="KW-1185">Reference proteome</keyword>
<keyword evidence="2 8" id="KW-0436">Ligase</keyword>
<evidence type="ECO:0000256" key="6">
    <source>
        <dbReference type="ARBA" id="ARBA00022842"/>
    </source>
</evidence>
<dbReference type="GO" id="GO:0008795">
    <property type="term" value="F:NAD+ synthase activity"/>
    <property type="evidence" value="ECO:0007669"/>
    <property type="project" value="UniProtKB-EC"/>
</dbReference>
<comment type="caution">
    <text evidence="12">The sequence shown here is derived from an EMBL/GenBank/DDBJ whole genome shotgun (WGS) entry which is preliminary data.</text>
</comment>
<dbReference type="InterPro" id="IPR003694">
    <property type="entry name" value="NAD_synthase"/>
</dbReference>
<keyword evidence="3 8" id="KW-0479">Metal-binding</keyword>
<feature type="binding site" description="in other chain" evidence="8">
    <location>
        <position position="155"/>
    </location>
    <ligand>
        <name>deamido-NAD(+)</name>
        <dbReference type="ChEBI" id="CHEBI:58437"/>
        <note>ligand shared between two neighboring subunits</note>
    </ligand>
</feature>
<dbReference type="PANTHER" id="PTHR23090:SF9">
    <property type="entry name" value="GLUTAMINE-DEPENDENT NAD(+) SYNTHETASE"/>
    <property type="match status" value="1"/>
</dbReference>
<evidence type="ECO:0000256" key="1">
    <source>
        <dbReference type="ARBA" id="ARBA00005859"/>
    </source>
</evidence>
<evidence type="ECO:0000256" key="7">
    <source>
        <dbReference type="ARBA" id="ARBA00023027"/>
    </source>
</evidence>
<proteinExistence type="inferred from homology"/>
<dbReference type="NCBIfam" id="TIGR00552">
    <property type="entry name" value="nadE"/>
    <property type="match status" value="1"/>
</dbReference>
<keyword evidence="6 8" id="KW-0460">Magnesium</keyword>
<comment type="pathway">
    <text evidence="8">Cofactor biosynthesis; NAD(+) biosynthesis; NAD(+) from deamido-NAD(+) (ammonia route): step 1/1.</text>
</comment>
<evidence type="ECO:0000313" key="12">
    <source>
        <dbReference type="EMBL" id="MEN1762082.1"/>
    </source>
</evidence>
<feature type="binding site" evidence="8">
    <location>
        <position position="162"/>
    </location>
    <ligand>
        <name>deamido-NAD(+)</name>
        <dbReference type="ChEBI" id="CHEBI:58437"/>
        <note>ligand shared between two neighboring subunits</note>
    </ligand>
</feature>
<evidence type="ECO:0000256" key="4">
    <source>
        <dbReference type="ARBA" id="ARBA00022741"/>
    </source>
</evidence>
<keyword evidence="5 8" id="KW-0067">ATP-binding</keyword>